<dbReference type="PRINTS" id="PR00153">
    <property type="entry name" value="CSAPPISMRASE"/>
</dbReference>
<comment type="caution">
    <text evidence="7">The sequence shown here is derived from an EMBL/GenBank/DDBJ whole genome shotgun (WGS) entry which is preliminary data.</text>
</comment>
<evidence type="ECO:0000256" key="5">
    <source>
        <dbReference type="RuleBase" id="RU363019"/>
    </source>
</evidence>
<reference evidence="8" key="1">
    <citation type="journal article" date="2019" name="Int. J. Syst. Evol. Microbiol.">
        <title>The Global Catalogue of Microorganisms (GCM) 10K type strain sequencing project: providing services to taxonomists for standard genome sequencing and annotation.</title>
        <authorList>
            <consortium name="The Broad Institute Genomics Platform"/>
            <consortium name="The Broad Institute Genome Sequencing Center for Infectious Disease"/>
            <person name="Wu L."/>
            <person name="Ma J."/>
        </authorList>
    </citation>
    <scope>NUCLEOTIDE SEQUENCE [LARGE SCALE GENOMIC DNA]</scope>
    <source>
        <strain evidence="8">JCM 17706</strain>
    </source>
</reference>
<evidence type="ECO:0000256" key="4">
    <source>
        <dbReference type="ARBA" id="ARBA00023235"/>
    </source>
</evidence>
<evidence type="ECO:0000256" key="3">
    <source>
        <dbReference type="ARBA" id="ARBA00023110"/>
    </source>
</evidence>
<evidence type="ECO:0000259" key="6">
    <source>
        <dbReference type="PROSITE" id="PS50072"/>
    </source>
</evidence>
<sequence>MYLRIFSILTCLFCFFSFCAVANDPHTVDDFNVLILSLKNGDVVIRLRPDLAPKHVAQIKNLTKEGAYNNVVFHRVIPGFMAQTGDVKFGKKGSVDFDPKHVGMGGSHYPNIPAEFSKQPFKRGTVGMARSEDPNSANSQFFICFDDATFLNGQYTVVGEVIKGMDVVDKIKKGITSNNGSVTNPDVIHAATLQANR</sequence>
<dbReference type="PANTHER" id="PTHR45625">
    <property type="entry name" value="PEPTIDYL-PROLYL CIS-TRANS ISOMERASE-RELATED"/>
    <property type="match status" value="1"/>
</dbReference>
<dbReference type="Gene3D" id="2.40.100.10">
    <property type="entry name" value="Cyclophilin-like"/>
    <property type="match status" value="1"/>
</dbReference>
<dbReference type="EMBL" id="BAABIY010000097">
    <property type="protein sequence ID" value="GAA5102939.1"/>
    <property type="molecule type" value="Genomic_DNA"/>
</dbReference>
<keyword evidence="8" id="KW-1185">Reference proteome</keyword>
<dbReference type="CDD" id="cd00317">
    <property type="entry name" value="cyclophilin"/>
    <property type="match status" value="1"/>
</dbReference>
<evidence type="ECO:0000313" key="7">
    <source>
        <dbReference type="EMBL" id="GAA5102939.1"/>
    </source>
</evidence>
<dbReference type="Proteomes" id="UP001501525">
    <property type="component" value="Unassembled WGS sequence"/>
</dbReference>
<evidence type="ECO:0000256" key="1">
    <source>
        <dbReference type="ARBA" id="ARBA00002388"/>
    </source>
</evidence>
<evidence type="ECO:0000313" key="8">
    <source>
        <dbReference type="Proteomes" id="UP001501525"/>
    </source>
</evidence>
<dbReference type="InterPro" id="IPR024936">
    <property type="entry name" value="Cyclophilin-type_PPIase"/>
</dbReference>
<protein>
    <recommendedName>
        <fullName evidence="5">Peptidyl-prolyl cis-trans isomerase</fullName>
        <shortName evidence="5">PPIase</shortName>
        <ecNumber evidence="5">5.2.1.8</ecNumber>
    </recommendedName>
</protein>
<dbReference type="PROSITE" id="PS00170">
    <property type="entry name" value="CSA_PPIASE_1"/>
    <property type="match status" value="1"/>
</dbReference>
<dbReference type="SUPFAM" id="SSF50891">
    <property type="entry name" value="Cyclophilin-like"/>
    <property type="match status" value="1"/>
</dbReference>
<dbReference type="GO" id="GO:0016853">
    <property type="term" value="F:isomerase activity"/>
    <property type="evidence" value="ECO:0007669"/>
    <property type="project" value="UniProtKB-KW"/>
</dbReference>
<dbReference type="Pfam" id="PF00160">
    <property type="entry name" value="Pro_isomerase"/>
    <property type="match status" value="1"/>
</dbReference>
<dbReference type="RefSeq" id="WP_345097434.1">
    <property type="nucleotide sequence ID" value="NZ_BAABIY010000097.1"/>
</dbReference>
<dbReference type="InterPro" id="IPR020892">
    <property type="entry name" value="Cyclophilin-type_PPIase_CS"/>
</dbReference>
<dbReference type="PANTHER" id="PTHR45625:SF4">
    <property type="entry name" value="PEPTIDYLPROLYL ISOMERASE DOMAIN AND WD REPEAT-CONTAINING PROTEIN 1"/>
    <property type="match status" value="1"/>
</dbReference>
<gene>
    <name evidence="7" type="ORF">GCM10023260_15370</name>
</gene>
<feature type="signal peptide" evidence="5">
    <location>
        <begin position="1"/>
        <end position="22"/>
    </location>
</feature>
<dbReference type="InterPro" id="IPR002130">
    <property type="entry name" value="Cyclophilin-type_PPIase_dom"/>
</dbReference>
<dbReference type="InterPro" id="IPR029000">
    <property type="entry name" value="Cyclophilin-like_dom_sf"/>
</dbReference>
<comment type="catalytic activity">
    <reaction evidence="5">
        <text>[protein]-peptidylproline (omega=180) = [protein]-peptidylproline (omega=0)</text>
        <dbReference type="Rhea" id="RHEA:16237"/>
        <dbReference type="Rhea" id="RHEA-COMP:10747"/>
        <dbReference type="Rhea" id="RHEA-COMP:10748"/>
        <dbReference type="ChEBI" id="CHEBI:83833"/>
        <dbReference type="ChEBI" id="CHEBI:83834"/>
        <dbReference type="EC" id="5.2.1.8"/>
    </reaction>
</comment>
<dbReference type="InterPro" id="IPR044666">
    <property type="entry name" value="Cyclophilin_A-like"/>
</dbReference>
<comment type="function">
    <text evidence="1 5">PPIases accelerate the folding of proteins. It catalyzes the cis-trans isomerization of proline imidic peptide bonds in oligopeptides.</text>
</comment>
<name>A0ABP9N085_9HYPH</name>
<keyword evidence="5" id="KW-0732">Signal</keyword>
<evidence type="ECO:0000256" key="2">
    <source>
        <dbReference type="ARBA" id="ARBA00007365"/>
    </source>
</evidence>
<feature type="chain" id="PRO_5044955803" description="Peptidyl-prolyl cis-trans isomerase" evidence="5">
    <location>
        <begin position="23"/>
        <end position="197"/>
    </location>
</feature>
<dbReference type="PROSITE" id="PS50072">
    <property type="entry name" value="CSA_PPIASE_2"/>
    <property type="match status" value="1"/>
</dbReference>
<dbReference type="EC" id="5.2.1.8" evidence="5"/>
<keyword evidence="3 5" id="KW-0697">Rotamase</keyword>
<proteinExistence type="inferred from homology"/>
<accession>A0ABP9N085</accession>
<feature type="domain" description="PPIase cyclophilin-type" evidence="6">
    <location>
        <begin position="30"/>
        <end position="193"/>
    </location>
</feature>
<comment type="similarity">
    <text evidence="2 5">Belongs to the cyclophilin-type PPIase family.</text>
</comment>
<dbReference type="PIRSF" id="PIRSF001467">
    <property type="entry name" value="Peptidylpro_ismrse"/>
    <property type="match status" value="1"/>
</dbReference>
<keyword evidence="4 5" id="KW-0413">Isomerase</keyword>
<organism evidence="7 8">
    <name type="scientific">Bartonella acomydis</name>
    <dbReference type="NCBI Taxonomy" id="686234"/>
    <lineage>
        <taxon>Bacteria</taxon>
        <taxon>Pseudomonadati</taxon>
        <taxon>Pseudomonadota</taxon>
        <taxon>Alphaproteobacteria</taxon>
        <taxon>Hyphomicrobiales</taxon>
        <taxon>Bartonellaceae</taxon>
        <taxon>Bartonella</taxon>
    </lineage>
</organism>